<feature type="region of interest" description="Disordered" evidence="1">
    <location>
        <begin position="1"/>
        <end position="47"/>
    </location>
</feature>
<dbReference type="Pfam" id="PF01926">
    <property type="entry name" value="MMR_HSR1"/>
    <property type="match status" value="1"/>
</dbReference>
<evidence type="ECO:0000313" key="4">
    <source>
        <dbReference type="Proteomes" id="UP000244722"/>
    </source>
</evidence>
<keyword evidence="4" id="KW-1185">Reference proteome</keyword>
<dbReference type="Gene3D" id="3.40.50.300">
    <property type="entry name" value="P-loop containing nucleotide triphosphate hydrolases"/>
    <property type="match status" value="1"/>
</dbReference>
<comment type="caution">
    <text evidence="3">The sequence shown here is derived from an EMBL/GenBank/DDBJ whole genome shotgun (WGS) entry which is preliminary data.</text>
</comment>
<evidence type="ECO:0000256" key="1">
    <source>
        <dbReference type="SAM" id="MobiDB-lite"/>
    </source>
</evidence>
<dbReference type="InterPro" id="IPR027417">
    <property type="entry name" value="P-loop_NTPase"/>
</dbReference>
<dbReference type="SUPFAM" id="SSF52540">
    <property type="entry name" value="P-loop containing nucleoside triphosphate hydrolases"/>
    <property type="match status" value="1"/>
</dbReference>
<dbReference type="InterPro" id="IPR006073">
    <property type="entry name" value="GTP-bd"/>
</dbReference>
<evidence type="ECO:0000313" key="3">
    <source>
        <dbReference type="EMBL" id="PUU81478.1"/>
    </source>
</evidence>
<dbReference type="EMBL" id="NESQ01000044">
    <property type="protein sequence ID" value="PUU81478.1"/>
    <property type="molecule type" value="Genomic_DNA"/>
</dbReference>
<sequence>MNSQSSTCRYHSPRCHTPDTNDEFEEPPPGLESPGSGTLPPGNPQMLGLSQVLSYLQILGNPQVPGNPQTSSNPQIPHNPQILGNQQIPGQQQIPSNSQMTLYPQIASNLQMSGYPQMPGYPQMASYPQMPGNTQMPGNPQAPGTPQMHSNPQMPSTPQMTYPQMPSNLQTPGYPQMPGYPLVPSYRHPELHPYPLVQHQIYGLSLPPDSIPFCPHTTSLNPNVQSPGMGNVGSLPTAPPKVSPGMEIIIALMGVTGAGKSHFIREVTGNSAVEVSGDLYPCTDKVQSYSFEYAGARITLVDTPGFNGMNRSDTKVLRMIANWASEAYRNDQLLSGIIYLHPITHTRMEGSILKNLRTL</sequence>
<dbReference type="OrthoDB" id="2503759at2759"/>
<accession>A0A2T7A170</accession>
<dbReference type="GO" id="GO:0005525">
    <property type="term" value="F:GTP binding"/>
    <property type="evidence" value="ECO:0007669"/>
    <property type="project" value="InterPro"/>
</dbReference>
<dbReference type="AlphaFoldDB" id="A0A2T7A170"/>
<evidence type="ECO:0000259" key="2">
    <source>
        <dbReference type="Pfam" id="PF01926"/>
    </source>
</evidence>
<name>A0A2T7A170_TUBBO</name>
<dbReference type="Proteomes" id="UP000244722">
    <property type="component" value="Unassembled WGS sequence"/>
</dbReference>
<feature type="region of interest" description="Disordered" evidence="1">
    <location>
        <begin position="133"/>
        <end position="159"/>
    </location>
</feature>
<organism evidence="3 4">
    <name type="scientific">Tuber borchii</name>
    <name type="common">White truffle</name>
    <dbReference type="NCBI Taxonomy" id="42251"/>
    <lineage>
        <taxon>Eukaryota</taxon>
        <taxon>Fungi</taxon>
        <taxon>Dikarya</taxon>
        <taxon>Ascomycota</taxon>
        <taxon>Pezizomycotina</taxon>
        <taxon>Pezizomycetes</taxon>
        <taxon>Pezizales</taxon>
        <taxon>Tuberaceae</taxon>
        <taxon>Tuber</taxon>
    </lineage>
</organism>
<feature type="domain" description="G" evidence="2">
    <location>
        <begin position="250"/>
        <end position="310"/>
    </location>
</feature>
<protein>
    <recommendedName>
        <fullName evidence="2">G domain-containing protein</fullName>
    </recommendedName>
</protein>
<reference evidence="3 4" key="1">
    <citation type="submission" date="2017-04" db="EMBL/GenBank/DDBJ databases">
        <title>Draft genome sequence of Tuber borchii Vittad., a whitish edible truffle.</title>
        <authorList>
            <consortium name="DOE Joint Genome Institute"/>
            <person name="Murat C."/>
            <person name="Kuo A."/>
            <person name="Barry K.W."/>
            <person name="Clum A."/>
            <person name="Dockter R.B."/>
            <person name="Fauchery L."/>
            <person name="Iotti M."/>
            <person name="Kohler A."/>
            <person name="Labutti K."/>
            <person name="Lindquist E.A."/>
            <person name="Lipzen A."/>
            <person name="Ohm R.A."/>
            <person name="Wang M."/>
            <person name="Grigoriev I.V."/>
            <person name="Zambonelli A."/>
            <person name="Martin F.M."/>
        </authorList>
    </citation>
    <scope>NUCLEOTIDE SEQUENCE [LARGE SCALE GENOMIC DNA]</scope>
    <source>
        <strain evidence="3 4">Tbo3840</strain>
    </source>
</reference>
<proteinExistence type="predicted"/>
<gene>
    <name evidence="3" type="ORF">B9Z19DRAFT_604223</name>
</gene>
<feature type="compositionally biased region" description="Polar residues" evidence="1">
    <location>
        <begin position="64"/>
        <end position="78"/>
    </location>
</feature>
<feature type="region of interest" description="Disordered" evidence="1">
    <location>
        <begin position="60"/>
        <end position="87"/>
    </location>
</feature>